<proteinExistence type="predicted"/>
<dbReference type="AlphaFoldDB" id="A0A3M2JMA7"/>
<evidence type="ECO:0000313" key="3">
    <source>
        <dbReference type="Proteomes" id="UP000269289"/>
    </source>
</evidence>
<name>A0A3M2JMA7_9CELL</name>
<feature type="region of interest" description="Disordered" evidence="1">
    <location>
        <begin position="72"/>
        <end position="108"/>
    </location>
</feature>
<dbReference type="RefSeq" id="WP_122147543.1">
    <property type="nucleotide sequence ID" value="NZ_RFFI01000002.1"/>
</dbReference>
<reference evidence="2 3" key="1">
    <citation type="submission" date="2018-10" db="EMBL/GenBank/DDBJ databases">
        <title>Isolation, diversity and antifungal activity of actinobacteria from wheat.</title>
        <authorList>
            <person name="Han C."/>
        </authorList>
    </citation>
    <scope>NUCLEOTIDE SEQUENCE [LARGE SCALE GENOMIC DNA]</scope>
    <source>
        <strain evidence="2 3">NEAU-YY56</strain>
    </source>
</reference>
<gene>
    <name evidence="2" type="ORF">EBM89_00700</name>
</gene>
<evidence type="ECO:0000256" key="1">
    <source>
        <dbReference type="SAM" id="MobiDB-lite"/>
    </source>
</evidence>
<keyword evidence="3" id="KW-1185">Reference proteome</keyword>
<organism evidence="2 3">
    <name type="scientific">Cellulomonas triticagri</name>
    <dbReference type="NCBI Taxonomy" id="2483352"/>
    <lineage>
        <taxon>Bacteria</taxon>
        <taxon>Bacillati</taxon>
        <taxon>Actinomycetota</taxon>
        <taxon>Actinomycetes</taxon>
        <taxon>Micrococcales</taxon>
        <taxon>Cellulomonadaceae</taxon>
        <taxon>Cellulomonas</taxon>
    </lineage>
</organism>
<dbReference type="EMBL" id="RFFI01000002">
    <property type="protein sequence ID" value="RMI14314.1"/>
    <property type="molecule type" value="Genomic_DNA"/>
</dbReference>
<accession>A0A3M2JMA7</accession>
<dbReference type="Proteomes" id="UP000269289">
    <property type="component" value="Unassembled WGS sequence"/>
</dbReference>
<protein>
    <submittedName>
        <fullName evidence="2">Uncharacterized protein</fullName>
    </submittedName>
</protein>
<feature type="compositionally biased region" description="Low complexity" evidence="1">
    <location>
        <begin position="72"/>
        <end position="104"/>
    </location>
</feature>
<comment type="caution">
    <text evidence="2">The sequence shown here is derived from an EMBL/GenBank/DDBJ whole genome shotgun (WGS) entry which is preliminary data.</text>
</comment>
<dbReference type="OrthoDB" id="3830907at2"/>
<evidence type="ECO:0000313" key="2">
    <source>
        <dbReference type="EMBL" id="RMI14314.1"/>
    </source>
</evidence>
<sequence length="131" mass="13897">MHTRTTPLPPVDLADPIWTVEHVALAFRVGIRAARSLIARPDFPAASRLSEARTARQYWRRERVLDFVDAAATATPEQATPAPVAPRRAATTGEPAPATAAAGPDLPRYAETDHDALAAIAALRAAQAVAS</sequence>